<evidence type="ECO:0000313" key="2">
    <source>
        <dbReference type="Proteomes" id="UP001732700"/>
    </source>
</evidence>
<reference evidence="1" key="1">
    <citation type="submission" date="2021-05" db="EMBL/GenBank/DDBJ databases">
        <authorList>
            <person name="Scholz U."/>
            <person name="Mascher M."/>
            <person name="Fiebig A."/>
        </authorList>
    </citation>
    <scope>NUCLEOTIDE SEQUENCE [LARGE SCALE GENOMIC DNA]</scope>
</reference>
<dbReference type="EnsemblPlants" id="AVESA.00010b.r2.7CG0677410.1">
    <property type="protein sequence ID" value="AVESA.00010b.r2.7CG0677410.1.CDS.1"/>
    <property type="gene ID" value="AVESA.00010b.r2.7CG0677410"/>
</dbReference>
<dbReference type="Proteomes" id="UP001732700">
    <property type="component" value="Chromosome 7C"/>
</dbReference>
<keyword evidence="2" id="KW-1185">Reference proteome</keyword>
<accession>A0ACD6A090</accession>
<proteinExistence type="predicted"/>
<organism evidence="1 2">
    <name type="scientific">Avena sativa</name>
    <name type="common">Oat</name>
    <dbReference type="NCBI Taxonomy" id="4498"/>
    <lineage>
        <taxon>Eukaryota</taxon>
        <taxon>Viridiplantae</taxon>
        <taxon>Streptophyta</taxon>
        <taxon>Embryophyta</taxon>
        <taxon>Tracheophyta</taxon>
        <taxon>Spermatophyta</taxon>
        <taxon>Magnoliopsida</taxon>
        <taxon>Liliopsida</taxon>
        <taxon>Poales</taxon>
        <taxon>Poaceae</taxon>
        <taxon>BOP clade</taxon>
        <taxon>Pooideae</taxon>
        <taxon>Poodae</taxon>
        <taxon>Poeae</taxon>
        <taxon>Poeae Chloroplast Group 1 (Aveneae type)</taxon>
        <taxon>Aveninae</taxon>
        <taxon>Avena</taxon>
    </lineage>
</organism>
<reference evidence="1" key="2">
    <citation type="submission" date="2025-09" db="UniProtKB">
        <authorList>
            <consortium name="EnsemblPlants"/>
        </authorList>
    </citation>
    <scope>IDENTIFICATION</scope>
</reference>
<sequence>MVASICKDGEGVFMGFSALDIPGISDPATLEAIACREALALAIDLYAQRVFIASDCLHVINLISKPSKCSFLSVISEINQRQTQFEKIQYVHEKSSSDTCAHNLARNYLYLE</sequence>
<protein>
    <submittedName>
        <fullName evidence="1">Uncharacterized protein</fullName>
    </submittedName>
</protein>
<name>A0ACD6A090_AVESA</name>
<evidence type="ECO:0000313" key="1">
    <source>
        <dbReference type="EnsemblPlants" id="AVESA.00010b.r2.7CG0677410.1.CDS.1"/>
    </source>
</evidence>